<sequence>WDQQFKPFLNGVKPNSPNSEIHSHYEDNWVYLFSNGAVARASRNASVGGVVCDRVDNWILGFNHYLGRCSPLEAELWGIFDGILILLHKGYKKVRIQIDNFEVVRALSMEESVDFGITLLRRVKRLLHSKGQWKIKYAPKKCNLIVDQLTFLQIFEVPLDLMVRAIQ</sequence>
<dbReference type="EMBL" id="JAIQCV010000001">
    <property type="protein sequence ID" value="KAH1129774.1"/>
    <property type="molecule type" value="Genomic_DNA"/>
</dbReference>
<dbReference type="GO" id="GO:0004523">
    <property type="term" value="F:RNA-DNA hybrid ribonuclease activity"/>
    <property type="evidence" value="ECO:0007669"/>
    <property type="project" value="InterPro"/>
</dbReference>
<dbReference type="Pfam" id="PF13456">
    <property type="entry name" value="RVT_3"/>
    <property type="match status" value="1"/>
</dbReference>
<dbReference type="GO" id="GO:0003676">
    <property type="term" value="F:nucleic acid binding"/>
    <property type="evidence" value="ECO:0007669"/>
    <property type="project" value="InterPro"/>
</dbReference>
<protein>
    <recommendedName>
        <fullName evidence="1">RNase H type-1 domain-containing protein</fullName>
    </recommendedName>
</protein>
<proteinExistence type="predicted"/>
<dbReference type="OrthoDB" id="1306280at2759"/>
<dbReference type="PANTHER" id="PTHR47723:SF13">
    <property type="entry name" value="PUTATIVE-RELATED"/>
    <property type="match status" value="1"/>
</dbReference>
<gene>
    <name evidence="2" type="ORF">J1N35_001152</name>
</gene>
<evidence type="ECO:0000313" key="3">
    <source>
        <dbReference type="Proteomes" id="UP000828251"/>
    </source>
</evidence>
<reference evidence="2 3" key="1">
    <citation type="journal article" date="2021" name="Plant Biotechnol. J.">
        <title>Multi-omics assisted identification of the key and species-specific regulatory components of drought-tolerant mechanisms in Gossypium stocksii.</title>
        <authorList>
            <person name="Yu D."/>
            <person name="Ke L."/>
            <person name="Zhang D."/>
            <person name="Wu Y."/>
            <person name="Sun Y."/>
            <person name="Mei J."/>
            <person name="Sun J."/>
            <person name="Sun Y."/>
        </authorList>
    </citation>
    <scope>NUCLEOTIDE SEQUENCE [LARGE SCALE GENOMIC DNA]</scope>
    <source>
        <strain evidence="3">cv. E1</strain>
        <tissue evidence="2">Leaf</tissue>
    </source>
</reference>
<dbReference type="SUPFAM" id="SSF53098">
    <property type="entry name" value="Ribonuclease H-like"/>
    <property type="match status" value="1"/>
</dbReference>
<dbReference type="InterPro" id="IPR053151">
    <property type="entry name" value="RNase_H-like"/>
</dbReference>
<accession>A0A9D3WIC4</accession>
<dbReference type="InterPro" id="IPR012337">
    <property type="entry name" value="RNaseH-like_sf"/>
</dbReference>
<comment type="caution">
    <text evidence="2">The sequence shown here is derived from an EMBL/GenBank/DDBJ whole genome shotgun (WGS) entry which is preliminary data.</text>
</comment>
<evidence type="ECO:0000313" key="2">
    <source>
        <dbReference type="EMBL" id="KAH1129774.1"/>
    </source>
</evidence>
<dbReference type="InterPro" id="IPR002156">
    <property type="entry name" value="RNaseH_domain"/>
</dbReference>
<dbReference type="AlphaFoldDB" id="A0A9D3WIC4"/>
<dbReference type="InterPro" id="IPR036397">
    <property type="entry name" value="RNaseH_sf"/>
</dbReference>
<organism evidence="2 3">
    <name type="scientific">Gossypium stocksii</name>
    <dbReference type="NCBI Taxonomy" id="47602"/>
    <lineage>
        <taxon>Eukaryota</taxon>
        <taxon>Viridiplantae</taxon>
        <taxon>Streptophyta</taxon>
        <taxon>Embryophyta</taxon>
        <taxon>Tracheophyta</taxon>
        <taxon>Spermatophyta</taxon>
        <taxon>Magnoliopsida</taxon>
        <taxon>eudicotyledons</taxon>
        <taxon>Gunneridae</taxon>
        <taxon>Pentapetalae</taxon>
        <taxon>rosids</taxon>
        <taxon>malvids</taxon>
        <taxon>Malvales</taxon>
        <taxon>Malvaceae</taxon>
        <taxon>Malvoideae</taxon>
        <taxon>Gossypium</taxon>
    </lineage>
</organism>
<dbReference type="Proteomes" id="UP000828251">
    <property type="component" value="Unassembled WGS sequence"/>
</dbReference>
<dbReference type="InterPro" id="IPR044730">
    <property type="entry name" value="RNase_H-like_dom_plant"/>
</dbReference>
<feature type="domain" description="RNase H type-1" evidence="1">
    <location>
        <begin position="35"/>
        <end position="149"/>
    </location>
</feature>
<dbReference type="PANTHER" id="PTHR47723">
    <property type="entry name" value="OS05G0353850 PROTEIN"/>
    <property type="match status" value="1"/>
</dbReference>
<evidence type="ECO:0000259" key="1">
    <source>
        <dbReference type="Pfam" id="PF13456"/>
    </source>
</evidence>
<dbReference type="CDD" id="cd06222">
    <property type="entry name" value="RNase_H_like"/>
    <property type="match status" value="1"/>
</dbReference>
<dbReference type="Gene3D" id="3.30.420.10">
    <property type="entry name" value="Ribonuclease H-like superfamily/Ribonuclease H"/>
    <property type="match status" value="1"/>
</dbReference>
<feature type="non-terminal residue" evidence="2">
    <location>
        <position position="1"/>
    </location>
</feature>
<name>A0A9D3WIC4_9ROSI</name>
<keyword evidence="3" id="KW-1185">Reference proteome</keyword>